<dbReference type="EMBL" id="JAPDRN010000104">
    <property type="protein sequence ID" value="KAJ9622927.1"/>
    <property type="molecule type" value="Genomic_DNA"/>
</dbReference>
<dbReference type="SUPFAM" id="SSF143081">
    <property type="entry name" value="BB1717-like"/>
    <property type="match status" value="1"/>
</dbReference>
<name>A0AA38XUI8_9EURO</name>
<dbReference type="InterPro" id="IPR036590">
    <property type="entry name" value="SRAP-like"/>
</dbReference>
<organism evidence="1">
    <name type="scientific">Knufia peltigerae</name>
    <dbReference type="NCBI Taxonomy" id="1002370"/>
    <lineage>
        <taxon>Eukaryota</taxon>
        <taxon>Fungi</taxon>
        <taxon>Dikarya</taxon>
        <taxon>Ascomycota</taxon>
        <taxon>Pezizomycotina</taxon>
        <taxon>Eurotiomycetes</taxon>
        <taxon>Chaetothyriomycetidae</taxon>
        <taxon>Chaetothyriales</taxon>
        <taxon>Trichomeriaceae</taxon>
        <taxon>Knufia</taxon>
    </lineage>
</organism>
<protein>
    <submittedName>
        <fullName evidence="1">Uncharacterized protein</fullName>
    </submittedName>
</protein>
<comment type="caution">
    <text evidence="1">The sequence shown here is derived from an EMBL/GenBank/DDBJ whole genome shotgun (WGS) entry which is preliminary data.</text>
</comment>
<evidence type="ECO:0000313" key="1">
    <source>
        <dbReference type="EMBL" id="KAJ9622927.1"/>
    </source>
</evidence>
<accession>A0AA38XUI8</accession>
<reference evidence="1" key="1">
    <citation type="submission" date="2022-10" db="EMBL/GenBank/DDBJ databases">
        <title>Culturing micro-colonial fungi from biological soil crusts in the Mojave desert and describing Neophaeococcomyces mojavensis, and introducing the new genera and species Taxawa tesnikishii.</title>
        <authorList>
            <person name="Kurbessoian T."/>
            <person name="Stajich J.E."/>
        </authorList>
    </citation>
    <scope>NUCLEOTIDE SEQUENCE</scope>
    <source>
        <strain evidence="1">TK_35</strain>
    </source>
</reference>
<dbReference type="AlphaFoldDB" id="A0AA38XUI8"/>
<sequence length="249" mass="28103">MNFGFEVAPLICAEPASTGCVDEWKWTIPVLALVFGFAMRWMQEHASNRKQERSQRLLRRELRCDQARVQRSDAERANLIGIQEAAARYYSAASEAHSAMLDGLGSQGVWSTARIARESSRAIQTSRVDMAVLQYRIHASAVCMQLDQLIDDVTSALDAESLEVAEDHWRRADMTFSQMQRLIGSEIRLLAITDVPEPEVAAAGHDRTIINIKPEHVDAWLNPDPADLAALYRIFDDKRHPFYEHQLAA</sequence>
<proteinExistence type="predicted"/>
<gene>
    <name evidence="1" type="ORF">H2204_011407</name>
</gene>